<evidence type="ECO:0000256" key="2">
    <source>
        <dbReference type="ARBA" id="ARBA00023315"/>
    </source>
</evidence>
<protein>
    <submittedName>
        <fullName evidence="4">GNAT family N-acetyltransferase</fullName>
    </submittedName>
</protein>
<dbReference type="PANTHER" id="PTHR43420">
    <property type="entry name" value="ACETYLTRANSFERASE"/>
    <property type="match status" value="1"/>
</dbReference>
<sequence length="165" mass="19119">MSNSSIVIRSASLSEAPIILNLWKNSAKWLNSKGIYQWRPEFFDVDQVMEFLTNGSDVYIAELNSEVVGTYIITWTDPFIWKELDNLQSGYIHRFAVNRDYKGMGIGNILLKTAEQQIKSRGKTFVRLDCMADNSRLNVYYQDYGFNYIRTINGDGWSANLYEKQ</sequence>
<dbReference type="Proteomes" id="UP000608071">
    <property type="component" value="Unassembled WGS sequence"/>
</dbReference>
<dbReference type="Pfam" id="PF00583">
    <property type="entry name" value="Acetyltransf_1"/>
    <property type="match status" value="1"/>
</dbReference>
<reference evidence="4 5" key="1">
    <citation type="submission" date="2020-08" db="EMBL/GenBank/DDBJ databases">
        <title>A Genomic Blueprint of the Chicken Gut Microbiome.</title>
        <authorList>
            <person name="Gilroy R."/>
            <person name="Ravi A."/>
            <person name="Getino M."/>
            <person name="Pursley I."/>
            <person name="Horton D.L."/>
            <person name="Alikhan N.-F."/>
            <person name="Baker D."/>
            <person name="Gharbi K."/>
            <person name="Hall N."/>
            <person name="Watson M."/>
            <person name="Adriaenssens E.M."/>
            <person name="Foster-Nyarko E."/>
            <person name="Jarju S."/>
            <person name="Secka A."/>
            <person name="Antonio M."/>
            <person name="Oren A."/>
            <person name="Chaudhuri R."/>
            <person name="La Ragione R.M."/>
            <person name="Hildebrand F."/>
            <person name="Pallen M.J."/>
        </authorList>
    </citation>
    <scope>NUCLEOTIDE SEQUENCE [LARGE SCALE GENOMIC DNA]</scope>
    <source>
        <strain evidence="4 5">Sa2BVA9</strain>
    </source>
</reference>
<keyword evidence="2" id="KW-0012">Acyltransferase</keyword>
<keyword evidence="5" id="KW-1185">Reference proteome</keyword>
<name>A0ABR8STB2_9BACL</name>
<dbReference type="PROSITE" id="PS51186">
    <property type="entry name" value="GNAT"/>
    <property type="match status" value="1"/>
</dbReference>
<feature type="domain" description="N-acetyltransferase" evidence="3">
    <location>
        <begin position="6"/>
        <end position="165"/>
    </location>
</feature>
<dbReference type="InterPro" id="IPR000182">
    <property type="entry name" value="GNAT_dom"/>
</dbReference>
<proteinExistence type="predicted"/>
<evidence type="ECO:0000313" key="5">
    <source>
        <dbReference type="Proteomes" id="UP000608071"/>
    </source>
</evidence>
<dbReference type="SUPFAM" id="SSF55729">
    <property type="entry name" value="Acyl-CoA N-acyltransferases (Nat)"/>
    <property type="match status" value="1"/>
</dbReference>
<evidence type="ECO:0000259" key="3">
    <source>
        <dbReference type="PROSITE" id="PS51186"/>
    </source>
</evidence>
<dbReference type="Gene3D" id="3.40.630.30">
    <property type="match status" value="1"/>
</dbReference>
<dbReference type="InterPro" id="IPR050680">
    <property type="entry name" value="YpeA/RimI_acetyltransf"/>
</dbReference>
<dbReference type="InterPro" id="IPR016181">
    <property type="entry name" value="Acyl_CoA_acyltransferase"/>
</dbReference>
<dbReference type="EMBL" id="JACSQL010000001">
    <property type="protein sequence ID" value="MBD7966726.1"/>
    <property type="molecule type" value="Genomic_DNA"/>
</dbReference>
<comment type="caution">
    <text evidence="4">The sequence shown here is derived from an EMBL/GenBank/DDBJ whole genome shotgun (WGS) entry which is preliminary data.</text>
</comment>
<accession>A0ABR8STB2</accession>
<dbReference type="CDD" id="cd04301">
    <property type="entry name" value="NAT_SF"/>
    <property type="match status" value="1"/>
</dbReference>
<organism evidence="4 5">
    <name type="scientific">Paenibacillus gallinarum</name>
    <dbReference type="NCBI Taxonomy" id="2762232"/>
    <lineage>
        <taxon>Bacteria</taxon>
        <taxon>Bacillati</taxon>
        <taxon>Bacillota</taxon>
        <taxon>Bacilli</taxon>
        <taxon>Bacillales</taxon>
        <taxon>Paenibacillaceae</taxon>
        <taxon>Paenibacillus</taxon>
    </lineage>
</organism>
<keyword evidence="1" id="KW-0808">Transferase</keyword>
<evidence type="ECO:0000313" key="4">
    <source>
        <dbReference type="EMBL" id="MBD7966726.1"/>
    </source>
</evidence>
<gene>
    <name evidence="4" type="ORF">H9647_01480</name>
</gene>
<evidence type="ECO:0000256" key="1">
    <source>
        <dbReference type="ARBA" id="ARBA00022679"/>
    </source>
</evidence>